<reference evidence="12" key="1">
    <citation type="journal article" date="2017" name="Cell">
        <title>Insights into land plant evolution garnered from the Marchantia polymorpha genome.</title>
        <authorList>
            <person name="Bowman J.L."/>
            <person name="Kohchi T."/>
            <person name="Yamato K.T."/>
            <person name="Jenkins J."/>
            <person name="Shu S."/>
            <person name="Ishizaki K."/>
            <person name="Yamaoka S."/>
            <person name="Nishihama R."/>
            <person name="Nakamura Y."/>
            <person name="Berger F."/>
            <person name="Adam C."/>
            <person name="Aki S.S."/>
            <person name="Althoff F."/>
            <person name="Araki T."/>
            <person name="Arteaga-Vazquez M.A."/>
            <person name="Balasubrmanian S."/>
            <person name="Barry K."/>
            <person name="Bauer D."/>
            <person name="Boehm C.R."/>
            <person name="Briginshaw L."/>
            <person name="Caballero-Perez J."/>
            <person name="Catarino B."/>
            <person name="Chen F."/>
            <person name="Chiyoda S."/>
            <person name="Chovatia M."/>
            <person name="Davies K.M."/>
            <person name="Delmans M."/>
            <person name="Demura T."/>
            <person name="Dierschke T."/>
            <person name="Dolan L."/>
            <person name="Dorantes-Acosta A.E."/>
            <person name="Eklund D.M."/>
            <person name="Florent S.N."/>
            <person name="Flores-Sandoval E."/>
            <person name="Fujiyama A."/>
            <person name="Fukuzawa H."/>
            <person name="Galik B."/>
            <person name="Grimanelli D."/>
            <person name="Grimwood J."/>
            <person name="Grossniklaus U."/>
            <person name="Hamada T."/>
            <person name="Haseloff J."/>
            <person name="Hetherington A.J."/>
            <person name="Higo A."/>
            <person name="Hirakawa Y."/>
            <person name="Hundley H.N."/>
            <person name="Ikeda Y."/>
            <person name="Inoue K."/>
            <person name="Inoue S.I."/>
            <person name="Ishida S."/>
            <person name="Jia Q."/>
            <person name="Kakita M."/>
            <person name="Kanazawa T."/>
            <person name="Kawai Y."/>
            <person name="Kawashima T."/>
            <person name="Kennedy M."/>
            <person name="Kinose K."/>
            <person name="Kinoshita T."/>
            <person name="Kohara Y."/>
            <person name="Koide E."/>
            <person name="Komatsu K."/>
            <person name="Kopischke S."/>
            <person name="Kubo M."/>
            <person name="Kyozuka J."/>
            <person name="Lagercrantz U."/>
            <person name="Lin S.S."/>
            <person name="Lindquist E."/>
            <person name="Lipzen A.M."/>
            <person name="Lu C.W."/>
            <person name="De Luna E."/>
            <person name="Martienssen R.A."/>
            <person name="Minamino N."/>
            <person name="Mizutani M."/>
            <person name="Mizutani M."/>
            <person name="Mochizuki N."/>
            <person name="Monte I."/>
            <person name="Mosher R."/>
            <person name="Nagasaki H."/>
            <person name="Nakagami H."/>
            <person name="Naramoto S."/>
            <person name="Nishitani K."/>
            <person name="Ohtani M."/>
            <person name="Okamoto T."/>
            <person name="Okumura M."/>
            <person name="Phillips J."/>
            <person name="Pollak B."/>
            <person name="Reinders A."/>
            <person name="Rovekamp M."/>
            <person name="Sano R."/>
            <person name="Sawa S."/>
            <person name="Schmid M.W."/>
            <person name="Shirakawa M."/>
            <person name="Solano R."/>
            <person name="Spunde A."/>
            <person name="Suetsugu N."/>
            <person name="Sugano S."/>
            <person name="Sugiyama A."/>
            <person name="Sun R."/>
            <person name="Suzuki Y."/>
            <person name="Takenaka M."/>
            <person name="Takezawa D."/>
            <person name="Tomogane H."/>
            <person name="Tsuzuki M."/>
            <person name="Ueda T."/>
            <person name="Umeda M."/>
            <person name="Ward J.M."/>
            <person name="Watanabe Y."/>
            <person name="Yazaki K."/>
            <person name="Yokoyama R."/>
            <person name="Yoshitake Y."/>
            <person name="Yotsui I."/>
            <person name="Zachgo S."/>
            <person name="Schmutz J."/>
        </authorList>
    </citation>
    <scope>NUCLEOTIDE SEQUENCE [LARGE SCALE GENOMIC DNA]</scope>
    <source>
        <strain evidence="12">Tak-1</strain>
    </source>
</reference>
<dbReference type="SUPFAM" id="SSF103506">
    <property type="entry name" value="Mitochondrial carrier"/>
    <property type="match status" value="1"/>
</dbReference>
<gene>
    <name evidence="11" type="ORF">MARPO_0071s0070</name>
</gene>
<feature type="region of interest" description="Disordered" evidence="10">
    <location>
        <begin position="1"/>
        <end position="21"/>
    </location>
</feature>
<feature type="repeat" description="Solcar" evidence="8">
    <location>
        <begin position="39"/>
        <end position="133"/>
    </location>
</feature>
<name>A0A2R6WNN0_MARPO</name>
<dbReference type="Gramene" id="Mp5g15390.1">
    <property type="protein sequence ID" value="Mp5g15390.1.cds"/>
    <property type="gene ID" value="Mp5g15390"/>
</dbReference>
<comment type="similarity">
    <text evidence="2 9">Belongs to the mitochondrial carrier (TC 2.A.29) family.</text>
</comment>
<dbReference type="OMA" id="CHLVSSM"/>
<dbReference type="GO" id="GO:0016020">
    <property type="term" value="C:membrane"/>
    <property type="evidence" value="ECO:0007669"/>
    <property type="project" value="UniProtKB-SubCell"/>
</dbReference>
<evidence type="ECO:0000256" key="5">
    <source>
        <dbReference type="ARBA" id="ARBA00022737"/>
    </source>
</evidence>
<organism evidence="11 12">
    <name type="scientific">Marchantia polymorpha</name>
    <name type="common">Common liverwort</name>
    <name type="synonym">Marchantia aquatica</name>
    <dbReference type="NCBI Taxonomy" id="3197"/>
    <lineage>
        <taxon>Eukaryota</taxon>
        <taxon>Viridiplantae</taxon>
        <taxon>Streptophyta</taxon>
        <taxon>Embryophyta</taxon>
        <taxon>Marchantiophyta</taxon>
        <taxon>Marchantiopsida</taxon>
        <taxon>Marchantiidae</taxon>
        <taxon>Marchantiales</taxon>
        <taxon>Marchantiaceae</taxon>
        <taxon>Marchantia</taxon>
    </lineage>
</organism>
<feature type="repeat" description="Solcar" evidence="8">
    <location>
        <begin position="246"/>
        <end position="337"/>
    </location>
</feature>
<dbReference type="PANTHER" id="PTHR45618">
    <property type="entry name" value="MITOCHONDRIAL DICARBOXYLATE CARRIER-RELATED"/>
    <property type="match status" value="1"/>
</dbReference>
<evidence type="ECO:0000256" key="9">
    <source>
        <dbReference type="RuleBase" id="RU000488"/>
    </source>
</evidence>
<dbReference type="EMBL" id="KZ772743">
    <property type="protein sequence ID" value="PTQ35457.1"/>
    <property type="molecule type" value="Genomic_DNA"/>
</dbReference>
<keyword evidence="12" id="KW-1185">Reference proteome</keyword>
<dbReference type="InterPro" id="IPR050391">
    <property type="entry name" value="Mito_Metabolite_Transporter"/>
</dbReference>
<evidence type="ECO:0000313" key="11">
    <source>
        <dbReference type="EMBL" id="PTQ35457.1"/>
    </source>
</evidence>
<evidence type="ECO:0000256" key="2">
    <source>
        <dbReference type="ARBA" id="ARBA00006375"/>
    </source>
</evidence>
<dbReference type="Gene3D" id="1.50.40.10">
    <property type="entry name" value="Mitochondrial carrier domain"/>
    <property type="match status" value="1"/>
</dbReference>
<evidence type="ECO:0000256" key="4">
    <source>
        <dbReference type="ARBA" id="ARBA00022692"/>
    </source>
</evidence>
<keyword evidence="5" id="KW-0677">Repeat</keyword>
<dbReference type="InterPro" id="IPR023395">
    <property type="entry name" value="MCP_dom_sf"/>
</dbReference>
<evidence type="ECO:0000256" key="7">
    <source>
        <dbReference type="ARBA" id="ARBA00023136"/>
    </source>
</evidence>
<feature type="repeat" description="Solcar" evidence="8">
    <location>
        <begin position="142"/>
        <end position="237"/>
    </location>
</feature>
<dbReference type="Proteomes" id="UP000244005">
    <property type="component" value="Unassembled WGS sequence"/>
</dbReference>
<keyword evidence="4 8" id="KW-0812">Transmembrane</keyword>
<dbReference type="PROSITE" id="PS50920">
    <property type="entry name" value="SOLCAR"/>
    <property type="match status" value="3"/>
</dbReference>
<dbReference type="AlphaFoldDB" id="A0A2R6WNN0"/>
<evidence type="ECO:0000256" key="6">
    <source>
        <dbReference type="ARBA" id="ARBA00022989"/>
    </source>
</evidence>
<keyword evidence="6" id="KW-1133">Transmembrane helix</keyword>
<dbReference type="GO" id="GO:0022857">
    <property type="term" value="F:transmembrane transporter activity"/>
    <property type="evidence" value="ECO:0000318"/>
    <property type="project" value="GO_Central"/>
</dbReference>
<comment type="subcellular location">
    <subcellularLocation>
        <location evidence="1">Membrane</location>
        <topology evidence="1">Multi-pass membrane protein</topology>
    </subcellularLocation>
</comment>
<evidence type="ECO:0000313" key="12">
    <source>
        <dbReference type="Proteomes" id="UP000244005"/>
    </source>
</evidence>
<evidence type="ECO:0000256" key="10">
    <source>
        <dbReference type="SAM" id="MobiDB-lite"/>
    </source>
</evidence>
<evidence type="ECO:0000256" key="8">
    <source>
        <dbReference type="PROSITE-ProRule" id="PRU00282"/>
    </source>
</evidence>
<accession>A0A2R6WNN0</accession>
<sequence>MGEQAAALQASSHPTERPAAPSGLAVQLHQPGKKSEWQQSPGVLFVLAGVSNMCGAAATNPINVVKVRMQLDGALAKQGVAHERVYPGFFKGIMRIGKEEGVQGLWRGTGAALLREASYSSIRMGAYEPFKKAFGADNPAHTPLWIKVAAGASAGTIGSAIANPTDVIMIRMQAPALSTSIAGVSGSWQYRGPFHAFGSIARTEGLRGLFRGVGPTMQRAALLNAAQVPTYDHTKHYLLNSGLMKEGTGSHLAASMAAGLATALAIAPVDLMRTRIMQQAVHPHGDGVLYSSTLDCFWKTLRAEGPQGLYKGFVPVWLRIGPHTIITLFCFEEFRSMLGIRPI</sequence>
<evidence type="ECO:0000256" key="1">
    <source>
        <dbReference type="ARBA" id="ARBA00004141"/>
    </source>
</evidence>
<dbReference type="OrthoDB" id="756301at2759"/>
<dbReference type="Pfam" id="PF00153">
    <property type="entry name" value="Mito_carr"/>
    <property type="match status" value="3"/>
</dbReference>
<proteinExistence type="inferred from homology"/>
<protein>
    <submittedName>
        <fullName evidence="11">Uncharacterized protein</fullName>
    </submittedName>
</protein>
<dbReference type="InterPro" id="IPR018108">
    <property type="entry name" value="MCP_transmembrane"/>
</dbReference>
<keyword evidence="3 9" id="KW-0813">Transport</keyword>
<evidence type="ECO:0000256" key="3">
    <source>
        <dbReference type="ARBA" id="ARBA00022448"/>
    </source>
</evidence>
<keyword evidence="7 8" id="KW-0472">Membrane</keyword>